<dbReference type="RefSeq" id="WP_168095521.1">
    <property type="nucleotide sequence ID" value="NZ_JAATER010000433.1"/>
</dbReference>
<dbReference type="Gene3D" id="2.130.10.120">
    <property type="entry name" value="Prolyl oligopeptidase, N-terminal domain"/>
    <property type="match status" value="1"/>
</dbReference>
<dbReference type="GO" id="GO:0070012">
    <property type="term" value="F:oligopeptidase activity"/>
    <property type="evidence" value="ECO:0007669"/>
    <property type="project" value="TreeGrafter"/>
</dbReference>
<dbReference type="InterPro" id="IPR001375">
    <property type="entry name" value="Peptidase_S9_cat"/>
</dbReference>
<comment type="caution">
    <text evidence="3">The sequence shown here is derived from an EMBL/GenBank/DDBJ whole genome shotgun (WGS) entry which is preliminary data.</text>
</comment>
<evidence type="ECO:0000313" key="3">
    <source>
        <dbReference type="EMBL" id="MCQ8774533.1"/>
    </source>
</evidence>
<organism evidence="3 4">
    <name type="scientific">Streptomyces telluris</name>
    <dbReference type="NCBI Taxonomy" id="2720021"/>
    <lineage>
        <taxon>Bacteria</taxon>
        <taxon>Bacillati</taxon>
        <taxon>Actinomycetota</taxon>
        <taxon>Actinomycetes</taxon>
        <taxon>Kitasatosporales</taxon>
        <taxon>Streptomycetaceae</taxon>
        <taxon>Streptomyces</taxon>
    </lineage>
</organism>
<protein>
    <submittedName>
        <fullName evidence="3">Prolyl oligopeptidase family serine peptidase</fullName>
    </submittedName>
</protein>
<dbReference type="Proteomes" id="UP001142374">
    <property type="component" value="Unassembled WGS sequence"/>
</dbReference>
<accession>A0A9X2LNK7</accession>
<dbReference type="SUPFAM" id="SSF50993">
    <property type="entry name" value="Peptidase/esterase 'gauge' domain"/>
    <property type="match status" value="1"/>
</dbReference>
<dbReference type="AlphaFoldDB" id="A0A9X2LNK7"/>
<dbReference type="GO" id="GO:0005829">
    <property type="term" value="C:cytosol"/>
    <property type="evidence" value="ECO:0007669"/>
    <property type="project" value="TreeGrafter"/>
</dbReference>
<dbReference type="PANTHER" id="PTHR42881">
    <property type="entry name" value="PROLYL ENDOPEPTIDASE"/>
    <property type="match status" value="1"/>
</dbReference>
<dbReference type="GO" id="GO:0004252">
    <property type="term" value="F:serine-type endopeptidase activity"/>
    <property type="evidence" value="ECO:0007669"/>
    <property type="project" value="InterPro"/>
</dbReference>
<feature type="region of interest" description="Disordered" evidence="1">
    <location>
        <begin position="690"/>
        <end position="724"/>
    </location>
</feature>
<dbReference type="PANTHER" id="PTHR42881:SF13">
    <property type="entry name" value="PROLYL ENDOPEPTIDASE"/>
    <property type="match status" value="1"/>
</dbReference>
<proteinExistence type="predicted"/>
<evidence type="ECO:0000259" key="2">
    <source>
        <dbReference type="Pfam" id="PF00326"/>
    </source>
</evidence>
<dbReference type="EMBL" id="JANIID010000046">
    <property type="protein sequence ID" value="MCQ8774533.1"/>
    <property type="molecule type" value="Genomic_DNA"/>
</dbReference>
<reference evidence="3" key="1">
    <citation type="submission" date="2022-06" db="EMBL/GenBank/DDBJ databases">
        <title>WGS of actinobacteria.</title>
        <authorList>
            <person name="Thawai C."/>
        </authorList>
    </citation>
    <scope>NUCLEOTIDE SEQUENCE</scope>
    <source>
        <strain evidence="3">AA8</strain>
    </source>
</reference>
<dbReference type="SUPFAM" id="SSF53474">
    <property type="entry name" value="alpha/beta-Hydrolases"/>
    <property type="match status" value="1"/>
</dbReference>
<dbReference type="Gene3D" id="3.40.50.1820">
    <property type="entry name" value="alpha/beta hydrolase"/>
    <property type="match status" value="2"/>
</dbReference>
<name>A0A9X2LNK7_9ACTN</name>
<evidence type="ECO:0000256" key="1">
    <source>
        <dbReference type="SAM" id="MobiDB-lite"/>
    </source>
</evidence>
<evidence type="ECO:0000313" key="4">
    <source>
        <dbReference type="Proteomes" id="UP001142374"/>
    </source>
</evidence>
<feature type="compositionally biased region" description="Basic and acidic residues" evidence="1">
    <location>
        <begin position="102"/>
        <end position="114"/>
    </location>
</feature>
<feature type="compositionally biased region" description="Polar residues" evidence="1">
    <location>
        <begin position="431"/>
        <end position="444"/>
    </location>
</feature>
<feature type="region of interest" description="Disordered" evidence="1">
    <location>
        <begin position="97"/>
        <end position="127"/>
    </location>
</feature>
<feature type="region of interest" description="Disordered" evidence="1">
    <location>
        <begin position="421"/>
        <end position="444"/>
    </location>
</feature>
<sequence length="724" mass="75889">MADGVPAAGDGTRPDERTGEPADPYRWLEEESSRTRAWLTAQQGLLEAHRERTDDRGWQALLRRIETAAAGRLLSPPVEAGGMLFRQRLSASGSELLTATDPHGRDRTLLDTGDHPSPTRTAGWHPDPHGRALLVQLHHDGHENGGLHLIPTDGGAPAAYLPDASPHPAVAYAGDLLLYSAGTRTEHTLRARPLRDDPARSAARHPDRTVELPVPGPVRITLRCGPGGHLLLRTRTPKAPSAQWWCTLWDGHGTPDWQPLPLDDLRITAFALGTDRLYLATGPEVSALALPDVARGPITAPAPLPRIADAGPAPGEIKALRVLRPGPTPCLAVLRQHGTTRRLSLTGPHRTDVMRAEDGRPTEPRTEAGGRGTTVLTWHARLRIGPSSYGGDGRPGDALWILADDPRDGCWSHRLTPGAPPVTPPAGHSPLRTSTAVSSDGTSLPVTVCDPPSTAGTGPAPVLVTVYGGFGVPLEPSWDPVLAAWLTAGGRVAWVHARGGGEFGPEWAAAGRGAGKSRTVDDLCAAARALVDQGEAAPGQLAGLAASNGGLVLAAAALRAPRLFSAVACAAPLTDMARYTSGGGLGRLWHDEYGDPADPAALAALLAYSPCHHVRQGESYPATLLITGGNDARVPPWHAWKLCAALQEANSGRQPVLLDHRPGTGHHGRTGAAATALSARVLALLATRTGLAAPTRPKPPSPVTDVNAPSPLRALRQPTAPAPS</sequence>
<gene>
    <name evidence="3" type="ORF">NQU55_32950</name>
</gene>
<feature type="domain" description="Peptidase S9 prolyl oligopeptidase catalytic" evidence="2">
    <location>
        <begin position="484"/>
        <end position="686"/>
    </location>
</feature>
<dbReference type="InterPro" id="IPR002470">
    <property type="entry name" value="Peptidase_S9A"/>
</dbReference>
<dbReference type="GO" id="GO:0006508">
    <property type="term" value="P:proteolysis"/>
    <property type="evidence" value="ECO:0007669"/>
    <property type="project" value="InterPro"/>
</dbReference>
<dbReference type="InterPro" id="IPR051167">
    <property type="entry name" value="Prolyl_oligopep/macrocyclase"/>
</dbReference>
<dbReference type="PRINTS" id="PR00862">
    <property type="entry name" value="PROLIGOPTASE"/>
</dbReference>
<dbReference type="Pfam" id="PF00326">
    <property type="entry name" value="Peptidase_S9"/>
    <property type="match status" value="1"/>
</dbReference>
<dbReference type="InterPro" id="IPR029058">
    <property type="entry name" value="AB_hydrolase_fold"/>
</dbReference>
<feature type="region of interest" description="Disordered" evidence="1">
    <location>
        <begin position="1"/>
        <end position="31"/>
    </location>
</feature>
<keyword evidence="4" id="KW-1185">Reference proteome</keyword>